<dbReference type="OrthoDB" id="5796914at2"/>
<evidence type="ECO:0000256" key="2">
    <source>
        <dbReference type="SAM" id="SignalP"/>
    </source>
</evidence>
<dbReference type="InterPro" id="IPR013424">
    <property type="entry name" value="Ice-binding_C"/>
</dbReference>
<dbReference type="NCBIfam" id="NF033554">
    <property type="entry name" value="floc_PepA"/>
    <property type="match status" value="1"/>
</dbReference>
<sequence>MKKVLLLLAAMSLLAATSAPAAFINSYWDLNAVDNAFFPVGTGDGITEAFNEITYYAKTTSEITATGFVSDAGLARATGLNFVSGNSPGDDEGFLTATGYGFTFVWDDLEGVVTSNVDGVIEALYTSGTFDFYIDYDPYATNMENPASFADGARVATVDVTSGSYRLDTNGNAGSSYIINGEFSYILDNFWYNADTGEDLADELVGKRWVTAYTAGDNDPASLNITEDGDGNLIVFSTHDSSISVGVIPEPSTIILLGAGLLGTGIMLRRKNRK</sequence>
<gene>
    <name evidence="4" type="ORF">GSUB_07880</name>
</gene>
<dbReference type="KEGG" id="gsb:GSUB_07880"/>
<dbReference type="Pfam" id="PF07589">
    <property type="entry name" value="PEP-CTERM"/>
    <property type="match status" value="1"/>
</dbReference>
<keyword evidence="2" id="KW-0732">Signal</keyword>
<keyword evidence="5" id="KW-1185">Reference proteome</keyword>
<dbReference type="Proteomes" id="UP000035036">
    <property type="component" value="Chromosome"/>
</dbReference>
<name>A0A0B5FPA7_9BACT</name>
<evidence type="ECO:0000313" key="5">
    <source>
        <dbReference type="Proteomes" id="UP000035036"/>
    </source>
</evidence>
<feature type="signal peptide" evidence="2">
    <location>
        <begin position="1"/>
        <end position="21"/>
    </location>
</feature>
<feature type="chain" id="PRO_5002102058" description="Ice-binding protein C-terminal domain-containing protein" evidence="2">
    <location>
        <begin position="22"/>
        <end position="274"/>
    </location>
</feature>
<evidence type="ECO:0000259" key="3">
    <source>
        <dbReference type="Pfam" id="PF07589"/>
    </source>
</evidence>
<dbReference type="STRING" id="483547.GSUB_07880"/>
<proteinExistence type="predicted"/>
<protein>
    <recommendedName>
        <fullName evidence="3">Ice-binding protein C-terminal domain-containing protein</fullName>
    </recommendedName>
</protein>
<feature type="domain" description="Ice-binding protein C-terminal" evidence="3">
    <location>
        <begin position="248"/>
        <end position="271"/>
    </location>
</feature>
<evidence type="ECO:0000313" key="4">
    <source>
        <dbReference type="EMBL" id="AJF06479.1"/>
    </source>
</evidence>
<dbReference type="EMBL" id="CP010311">
    <property type="protein sequence ID" value="AJF06479.1"/>
    <property type="molecule type" value="Genomic_DNA"/>
</dbReference>
<dbReference type="RefSeq" id="WP_040200111.1">
    <property type="nucleotide sequence ID" value="NZ_CP010311.1"/>
</dbReference>
<organism evidence="4 5">
    <name type="scientific">Geoalkalibacter subterraneus</name>
    <dbReference type="NCBI Taxonomy" id="483547"/>
    <lineage>
        <taxon>Bacteria</taxon>
        <taxon>Pseudomonadati</taxon>
        <taxon>Thermodesulfobacteriota</taxon>
        <taxon>Desulfuromonadia</taxon>
        <taxon>Desulfuromonadales</taxon>
        <taxon>Geoalkalibacteraceae</taxon>
        <taxon>Geoalkalibacter</taxon>
    </lineage>
</organism>
<dbReference type="NCBIfam" id="TIGR02595">
    <property type="entry name" value="PEP_CTERM"/>
    <property type="match status" value="1"/>
</dbReference>
<keyword evidence="1" id="KW-0472">Membrane</keyword>
<keyword evidence="1" id="KW-0812">Transmembrane</keyword>
<dbReference type="HOGENOM" id="CLU_1014743_0_0_7"/>
<keyword evidence="1" id="KW-1133">Transmembrane helix</keyword>
<feature type="transmembrane region" description="Helical" evidence="1">
    <location>
        <begin position="251"/>
        <end position="268"/>
    </location>
</feature>
<dbReference type="AlphaFoldDB" id="A0A0B5FPA7"/>
<accession>A0A0B5FPA7</accession>
<reference evidence="4 5" key="1">
    <citation type="journal article" date="2015" name="Genome Announc.">
        <title>Genomes of Geoalkalibacter ferrihydriticus Z-0531T and Geoalkalibacter subterraneus Red1T, Two Haloalkaliphilic Metal-Reducing Deltaproteobacteria.</title>
        <authorList>
            <person name="Badalamenti J.P."/>
            <person name="Krajmalnik-Brown R."/>
            <person name="Torres C.I."/>
            <person name="Bond D.R."/>
        </authorList>
    </citation>
    <scope>NUCLEOTIDE SEQUENCE [LARGE SCALE GENOMIC DNA]</scope>
    <source>
        <strain evidence="4 5">Red1</strain>
    </source>
</reference>
<evidence type="ECO:0000256" key="1">
    <source>
        <dbReference type="SAM" id="Phobius"/>
    </source>
</evidence>